<name>A0AAN9GPA2_9CAEN</name>
<sequence>MSKCCSLKTLQAFTLLEADIITYCYCSFSGSTKGDENSSDVVIAGLLGVVVMVCSVPYVTLSLIKAVFNHSVTSWEVIAGLMYLDHCRNFMTATVTVIFAYVYAFRNRGEGYATPGGHKNYGGERQKLVN</sequence>
<keyword evidence="3" id="KW-1185">Reference proteome</keyword>
<reference evidence="2 3" key="1">
    <citation type="submission" date="2024-02" db="EMBL/GenBank/DDBJ databases">
        <title>Chromosome-scale genome assembly of the rough periwinkle Littorina saxatilis.</title>
        <authorList>
            <person name="De Jode A."/>
            <person name="Faria R."/>
            <person name="Formenti G."/>
            <person name="Sims Y."/>
            <person name="Smith T.P."/>
            <person name="Tracey A."/>
            <person name="Wood J.M.D."/>
            <person name="Zagrodzka Z.B."/>
            <person name="Johannesson K."/>
            <person name="Butlin R.K."/>
            <person name="Leder E.H."/>
        </authorList>
    </citation>
    <scope>NUCLEOTIDE SEQUENCE [LARGE SCALE GENOMIC DNA]</scope>
    <source>
        <strain evidence="2">Snail1</strain>
        <tissue evidence="2">Muscle</tissue>
    </source>
</reference>
<evidence type="ECO:0000256" key="1">
    <source>
        <dbReference type="SAM" id="Phobius"/>
    </source>
</evidence>
<protein>
    <submittedName>
        <fullName evidence="2">Uncharacterized protein</fullName>
    </submittedName>
</protein>
<feature type="transmembrane region" description="Helical" evidence="1">
    <location>
        <begin position="89"/>
        <end position="105"/>
    </location>
</feature>
<gene>
    <name evidence="2" type="ORF">V1264_001638</name>
</gene>
<comment type="caution">
    <text evidence="2">The sequence shown here is derived from an EMBL/GenBank/DDBJ whole genome shotgun (WGS) entry which is preliminary data.</text>
</comment>
<keyword evidence="1" id="KW-0472">Membrane</keyword>
<dbReference type="Proteomes" id="UP001374579">
    <property type="component" value="Unassembled WGS sequence"/>
</dbReference>
<organism evidence="2 3">
    <name type="scientific">Littorina saxatilis</name>
    <dbReference type="NCBI Taxonomy" id="31220"/>
    <lineage>
        <taxon>Eukaryota</taxon>
        <taxon>Metazoa</taxon>
        <taxon>Spiralia</taxon>
        <taxon>Lophotrochozoa</taxon>
        <taxon>Mollusca</taxon>
        <taxon>Gastropoda</taxon>
        <taxon>Caenogastropoda</taxon>
        <taxon>Littorinimorpha</taxon>
        <taxon>Littorinoidea</taxon>
        <taxon>Littorinidae</taxon>
        <taxon>Littorina</taxon>
    </lineage>
</organism>
<proteinExistence type="predicted"/>
<evidence type="ECO:0000313" key="3">
    <source>
        <dbReference type="Proteomes" id="UP001374579"/>
    </source>
</evidence>
<keyword evidence="1" id="KW-0812">Transmembrane</keyword>
<dbReference type="AlphaFoldDB" id="A0AAN9GPA2"/>
<keyword evidence="1" id="KW-1133">Transmembrane helix</keyword>
<evidence type="ECO:0000313" key="2">
    <source>
        <dbReference type="EMBL" id="KAK7115833.1"/>
    </source>
</evidence>
<accession>A0AAN9GPA2</accession>
<feature type="transmembrane region" description="Helical" evidence="1">
    <location>
        <begin position="42"/>
        <end position="68"/>
    </location>
</feature>
<dbReference type="EMBL" id="JBAMIC010000001">
    <property type="protein sequence ID" value="KAK7115833.1"/>
    <property type="molecule type" value="Genomic_DNA"/>
</dbReference>